<name>A0A640TWK5_STRNI</name>
<proteinExistence type="predicted"/>
<comment type="caution">
    <text evidence="1">The sequence shown here is derived from an EMBL/GenBank/DDBJ whole genome shotgun (WGS) entry which is preliminary data.</text>
</comment>
<protein>
    <submittedName>
        <fullName evidence="1">Uncharacterized protein</fullName>
    </submittedName>
</protein>
<organism evidence="1 2">
    <name type="scientific">Streptomyces nigrescens</name>
    <dbReference type="NCBI Taxonomy" id="1920"/>
    <lineage>
        <taxon>Bacteria</taxon>
        <taxon>Bacillati</taxon>
        <taxon>Actinomycetota</taxon>
        <taxon>Actinomycetes</taxon>
        <taxon>Kitasatosporales</taxon>
        <taxon>Streptomycetaceae</taxon>
        <taxon>Streptomyces</taxon>
    </lineage>
</organism>
<reference evidence="1 2" key="1">
    <citation type="submission" date="2019-12" db="EMBL/GenBank/DDBJ databases">
        <title>Whole genome shotgun sequence of Streptomyces libani subsp. libani NBRC 13452.</title>
        <authorList>
            <person name="Ichikawa N."/>
            <person name="Kimura A."/>
            <person name="Kitahashi Y."/>
            <person name="Komaki H."/>
            <person name="Tamura T."/>
        </authorList>
    </citation>
    <scope>NUCLEOTIDE SEQUENCE [LARGE SCALE GENOMIC DNA]</scope>
    <source>
        <strain evidence="1 2">NBRC 13452</strain>
    </source>
</reference>
<gene>
    <name evidence="1" type="ORF">Sliba_69380</name>
</gene>
<evidence type="ECO:0000313" key="2">
    <source>
        <dbReference type="Proteomes" id="UP000429552"/>
    </source>
</evidence>
<accession>A0A640TWK5</accession>
<dbReference type="Proteomes" id="UP000429552">
    <property type="component" value="Unassembled WGS sequence"/>
</dbReference>
<sequence>MLLGQLPQMWEINSELMVALNEVRLCGTTSFVAAAEVLVGTTSDLVLNHPPVAGPAAP</sequence>
<evidence type="ECO:0000313" key="1">
    <source>
        <dbReference type="EMBL" id="GFE26485.1"/>
    </source>
</evidence>
<dbReference type="EMBL" id="BLIP01000003">
    <property type="protein sequence ID" value="GFE26485.1"/>
    <property type="molecule type" value="Genomic_DNA"/>
</dbReference>
<dbReference type="AlphaFoldDB" id="A0A640TWK5"/>